<evidence type="ECO:0000256" key="1">
    <source>
        <dbReference type="SAM" id="MobiDB-lite"/>
    </source>
</evidence>
<evidence type="ECO:0000313" key="3">
    <source>
        <dbReference type="Proteomes" id="UP000283458"/>
    </source>
</evidence>
<evidence type="ECO:0000313" key="2">
    <source>
        <dbReference type="EMBL" id="RJF79357.1"/>
    </source>
</evidence>
<reference evidence="2 3" key="1">
    <citation type="submission" date="2018-09" db="EMBL/GenBank/DDBJ databases">
        <authorList>
            <person name="Zhu H."/>
        </authorList>
    </citation>
    <scope>NUCLEOTIDE SEQUENCE [LARGE SCALE GENOMIC DNA]</scope>
    <source>
        <strain evidence="2 3">K2W22B-5</strain>
    </source>
</reference>
<dbReference type="AlphaFoldDB" id="A0A418VS97"/>
<keyword evidence="3" id="KW-1185">Reference proteome</keyword>
<feature type="region of interest" description="Disordered" evidence="1">
    <location>
        <begin position="56"/>
        <end position="85"/>
    </location>
</feature>
<dbReference type="Proteomes" id="UP000283458">
    <property type="component" value="Unassembled WGS sequence"/>
</dbReference>
<protein>
    <submittedName>
        <fullName evidence="2">Uncharacterized protein</fullName>
    </submittedName>
</protein>
<name>A0A418VS97_9PROT</name>
<gene>
    <name evidence="2" type="ORF">D3877_21485</name>
</gene>
<dbReference type="EMBL" id="QYUL01000003">
    <property type="protein sequence ID" value="RJF79357.1"/>
    <property type="molecule type" value="Genomic_DNA"/>
</dbReference>
<organism evidence="2 3">
    <name type="scientific">Azospirillum cavernae</name>
    <dbReference type="NCBI Taxonomy" id="2320860"/>
    <lineage>
        <taxon>Bacteria</taxon>
        <taxon>Pseudomonadati</taxon>
        <taxon>Pseudomonadota</taxon>
        <taxon>Alphaproteobacteria</taxon>
        <taxon>Rhodospirillales</taxon>
        <taxon>Azospirillaceae</taxon>
        <taxon>Azospirillum</taxon>
    </lineage>
</organism>
<sequence>MRFGWIDQPRNCVILFSDETLRKGGDPMSHGARSVVATLFGVATLLTVGIAQADCSTTHSASAAPPPASDTVGSVGTPAPSGTQG</sequence>
<comment type="caution">
    <text evidence="2">The sequence shown here is derived from an EMBL/GenBank/DDBJ whole genome shotgun (WGS) entry which is preliminary data.</text>
</comment>
<accession>A0A418VS97</accession>
<proteinExistence type="predicted"/>